<dbReference type="InterPro" id="IPR005829">
    <property type="entry name" value="Sugar_transporter_CS"/>
</dbReference>
<feature type="transmembrane region" description="Helical" evidence="8">
    <location>
        <begin position="255"/>
        <end position="273"/>
    </location>
</feature>
<dbReference type="GO" id="GO:0022857">
    <property type="term" value="F:transmembrane transporter activity"/>
    <property type="evidence" value="ECO:0007669"/>
    <property type="project" value="InterPro"/>
</dbReference>
<keyword evidence="3 8" id="KW-0812">Transmembrane</keyword>
<dbReference type="Gene3D" id="1.20.1720.10">
    <property type="entry name" value="Multidrug resistance protein D"/>
    <property type="match status" value="1"/>
</dbReference>
<proteinExistence type="predicted"/>
<evidence type="ECO:0000256" key="3">
    <source>
        <dbReference type="ARBA" id="ARBA00022692"/>
    </source>
</evidence>
<keyword evidence="4 8" id="KW-1133">Transmembrane helix</keyword>
<dbReference type="InParanoid" id="A0A1X2HIV9"/>
<feature type="transmembrane region" description="Helical" evidence="8">
    <location>
        <begin position="575"/>
        <end position="599"/>
    </location>
</feature>
<evidence type="ECO:0000256" key="1">
    <source>
        <dbReference type="ARBA" id="ARBA00004127"/>
    </source>
</evidence>
<feature type="transmembrane region" description="Helical" evidence="8">
    <location>
        <begin position="427"/>
        <end position="446"/>
    </location>
</feature>
<feature type="transmembrane region" description="Helical" evidence="8">
    <location>
        <begin position="362"/>
        <end position="381"/>
    </location>
</feature>
<keyword evidence="11" id="KW-1185">Reference proteome</keyword>
<evidence type="ECO:0000259" key="9">
    <source>
        <dbReference type="PROSITE" id="PS50850"/>
    </source>
</evidence>
<feature type="region of interest" description="Disordered" evidence="7">
    <location>
        <begin position="606"/>
        <end position="646"/>
    </location>
</feature>
<dbReference type="PANTHER" id="PTHR23501:SF191">
    <property type="entry name" value="VACUOLAR BASIC AMINO ACID TRANSPORTER 4"/>
    <property type="match status" value="1"/>
</dbReference>
<feature type="compositionally biased region" description="Low complexity" evidence="7">
    <location>
        <begin position="40"/>
        <end position="50"/>
    </location>
</feature>
<dbReference type="OMA" id="HDEGTWI"/>
<dbReference type="GO" id="GO:0005886">
    <property type="term" value="C:plasma membrane"/>
    <property type="evidence" value="ECO:0007669"/>
    <property type="project" value="TreeGrafter"/>
</dbReference>
<dbReference type="OrthoDB" id="10021397at2759"/>
<evidence type="ECO:0000256" key="7">
    <source>
        <dbReference type="SAM" id="MobiDB-lite"/>
    </source>
</evidence>
<feature type="transmembrane region" description="Helical" evidence="8">
    <location>
        <begin position="98"/>
        <end position="125"/>
    </location>
</feature>
<feature type="transmembrane region" description="Helical" evidence="8">
    <location>
        <begin position="294"/>
        <end position="313"/>
    </location>
</feature>
<evidence type="ECO:0000313" key="11">
    <source>
        <dbReference type="Proteomes" id="UP000242180"/>
    </source>
</evidence>
<dbReference type="InterPro" id="IPR011701">
    <property type="entry name" value="MFS"/>
</dbReference>
<dbReference type="InterPro" id="IPR020846">
    <property type="entry name" value="MFS_dom"/>
</dbReference>
<evidence type="ECO:0000256" key="8">
    <source>
        <dbReference type="SAM" id="Phobius"/>
    </source>
</evidence>
<dbReference type="InterPro" id="IPR036259">
    <property type="entry name" value="MFS_trans_sf"/>
</dbReference>
<feature type="compositionally biased region" description="Basic and acidic residues" evidence="7">
    <location>
        <begin position="18"/>
        <end position="39"/>
    </location>
</feature>
<feature type="compositionally biased region" description="Basic and acidic residues" evidence="7">
    <location>
        <begin position="631"/>
        <end position="646"/>
    </location>
</feature>
<dbReference type="PROSITE" id="PS50850">
    <property type="entry name" value="MFS"/>
    <property type="match status" value="1"/>
</dbReference>
<feature type="transmembrane region" description="Helical" evidence="8">
    <location>
        <begin position="325"/>
        <end position="341"/>
    </location>
</feature>
<feature type="transmembrane region" description="Helical" evidence="8">
    <location>
        <begin position="195"/>
        <end position="215"/>
    </location>
</feature>
<feature type="region of interest" description="Disordered" evidence="7">
    <location>
        <begin position="1"/>
        <end position="91"/>
    </location>
</feature>
<feature type="transmembrane region" description="Helical" evidence="8">
    <location>
        <begin position="401"/>
        <end position="420"/>
    </location>
</feature>
<dbReference type="CDD" id="cd17502">
    <property type="entry name" value="MFS_Azr1_MDR_like"/>
    <property type="match status" value="1"/>
</dbReference>
<evidence type="ECO:0000256" key="2">
    <source>
        <dbReference type="ARBA" id="ARBA00022448"/>
    </source>
</evidence>
<feature type="transmembrane region" description="Helical" evidence="8">
    <location>
        <begin position="227"/>
        <end position="249"/>
    </location>
</feature>
<dbReference type="Pfam" id="PF07690">
    <property type="entry name" value="MFS_1"/>
    <property type="match status" value="1"/>
</dbReference>
<dbReference type="GO" id="GO:0012505">
    <property type="term" value="C:endomembrane system"/>
    <property type="evidence" value="ECO:0007669"/>
    <property type="project" value="UniProtKB-SubCell"/>
</dbReference>
<sequence length="646" mass="70684">MVEAKIEADTDTIASGRGIREEEEHQLSKEDSRHNDTSKKSVSGRRSGSSDNHSINFQVGSPTAAGDDIKIRSLNDNDNSEQQSAPPEAGTRQRFTRAILFGGVILTMFMVSLNATVVAPAINIIATDLDAAQDQTWIATAYLVAMNSTQPLAGKFSDIFGRKPLVLLGLPLFIFGSLINALSPNIQGLIAGRTVQGLGGGLLMSMLFIIVTDLVPPKSRPRFQSMLSVVFGLASVVGPLIGGAFVDKLTWRWDFWLNIIIGGICFVIIVLFLKEPVSFSSSSSLKSKVKRIDWFGSFFSVCFICCVLIALSWGPAYGWRDKHTAAAFACAGATLVLLIGVETWFAPEPLFPAAVVMNPQVLILYFYIMMLGISFMGALYYGPVLFQSVYGASSIESGVRLIPYMAFLIIGSLSSAELISRIPYVKLYILIGAGLNILGWGLYFTITENSSWAQQACYLVFCGKCVVYDNSAEQLIFDGMSLGLAFGLSQQNVILGVQSATKKEYIAVATALVGLVWKQTNFALMFANSIAQFVSLSEDTKAVANQYGALKNYLYIRNLPKQYQPAVIKCYMNSMHYIFCMSLGFTVVAFIVALFIKWVRIFPKKPKNKDAEEGSAGREKQQEGPHSNEANSKEARAIEDELKSND</sequence>
<evidence type="ECO:0000256" key="4">
    <source>
        <dbReference type="ARBA" id="ARBA00022989"/>
    </source>
</evidence>
<dbReference type="SUPFAM" id="SSF103473">
    <property type="entry name" value="MFS general substrate transporter"/>
    <property type="match status" value="1"/>
</dbReference>
<protein>
    <recommendedName>
        <fullName evidence="6">MFS-type drug efflux transporter P55</fullName>
    </recommendedName>
</protein>
<dbReference type="PROSITE" id="PS00216">
    <property type="entry name" value="SUGAR_TRANSPORT_1"/>
    <property type="match status" value="1"/>
</dbReference>
<evidence type="ECO:0000256" key="5">
    <source>
        <dbReference type="ARBA" id="ARBA00023136"/>
    </source>
</evidence>
<keyword evidence="5 8" id="KW-0472">Membrane</keyword>
<feature type="compositionally biased region" description="Polar residues" evidence="7">
    <location>
        <begin position="51"/>
        <end position="61"/>
    </location>
</feature>
<dbReference type="EMBL" id="MCGN01000003">
    <property type="protein sequence ID" value="ORY99030.1"/>
    <property type="molecule type" value="Genomic_DNA"/>
</dbReference>
<feature type="transmembrane region" description="Helical" evidence="8">
    <location>
        <begin position="165"/>
        <end position="183"/>
    </location>
</feature>
<feature type="domain" description="Major facilitator superfamily (MFS) profile" evidence="9">
    <location>
        <begin position="100"/>
        <end position="601"/>
    </location>
</feature>
<gene>
    <name evidence="10" type="ORF">BCR43DRAFT_562382</name>
</gene>
<keyword evidence="2" id="KW-0813">Transport</keyword>
<dbReference type="PANTHER" id="PTHR23501">
    <property type="entry name" value="MAJOR FACILITATOR SUPERFAMILY"/>
    <property type="match status" value="1"/>
</dbReference>
<organism evidence="10 11">
    <name type="scientific">Syncephalastrum racemosum</name>
    <name type="common">Filamentous fungus</name>
    <dbReference type="NCBI Taxonomy" id="13706"/>
    <lineage>
        <taxon>Eukaryota</taxon>
        <taxon>Fungi</taxon>
        <taxon>Fungi incertae sedis</taxon>
        <taxon>Mucoromycota</taxon>
        <taxon>Mucoromycotina</taxon>
        <taxon>Mucoromycetes</taxon>
        <taxon>Mucorales</taxon>
        <taxon>Syncephalastraceae</taxon>
        <taxon>Syncephalastrum</taxon>
    </lineage>
</organism>
<accession>A0A1X2HIV9</accession>
<comment type="subcellular location">
    <subcellularLocation>
        <location evidence="1">Endomembrane system</location>
        <topology evidence="1">Multi-pass membrane protein</topology>
    </subcellularLocation>
</comment>
<evidence type="ECO:0000313" key="10">
    <source>
        <dbReference type="EMBL" id="ORY99030.1"/>
    </source>
</evidence>
<comment type="caution">
    <text evidence="10">The sequence shown here is derived from an EMBL/GenBank/DDBJ whole genome shotgun (WGS) entry which is preliminary data.</text>
</comment>
<evidence type="ECO:0000256" key="6">
    <source>
        <dbReference type="ARBA" id="ARBA00044273"/>
    </source>
</evidence>
<name>A0A1X2HIV9_SYNRA</name>
<dbReference type="STRING" id="13706.A0A1X2HIV9"/>
<feature type="compositionally biased region" description="Basic and acidic residues" evidence="7">
    <location>
        <begin position="608"/>
        <end position="623"/>
    </location>
</feature>
<reference evidence="10 11" key="1">
    <citation type="submission" date="2016-07" db="EMBL/GenBank/DDBJ databases">
        <title>Pervasive Adenine N6-methylation of Active Genes in Fungi.</title>
        <authorList>
            <consortium name="DOE Joint Genome Institute"/>
            <person name="Mondo S.J."/>
            <person name="Dannebaum R.O."/>
            <person name="Kuo R.C."/>
            <person name="Labutti K."/>
            <person name="Haridas S."/>
            <person name="Kuo A."/>
            <person name="Salamov A."/>
            <person name="Ahrendt S.R."/>
            <person name="Lipzen A."/>
            <person name="Sullivan W."/>
            <person name="Andreopoulos W.B."/>
            <person name="Clum A."/>
            <person name="Lindquist E."/>
            <person name="Daum C."/>
            <person name="Ramamoorthy G.K."/>
            <person name="Gryganskyi A."/>
            <person name="Culley D."/>
            <person name="Magnuson J.K."/>
            <person name="James T.Y."/>
            <person name="O'Malley M.A."/>
            <person name="Stajich J.E."/>
            <person name="Spatafora J.W."/>
            <person name="Visel A."/>
            <person name="Grigoriev I.V."/>
        </authorList>
    </citation>
    <scope>NUCLEOTIDE SEQUENCE [LARGE SCALE GENOMIC DNA]</scope>
    <source>
        <strain evidence="10 11">NRRL 2496</strain>
    </source>
</reference>
<feature type="compositionally biased region" description="Polar residues" evidence="7">
    <location>
        <begin position="76"/>
        <end position="85"/>
    </location>
</feature>
<dbReference type="Proteomes" id="UP000242180">
    <property type="component" value="Unassembled WGS sequence"/>
</dbReference>
<dbReference type="AlphaFoldDB" id="A0A1X2HIV9"/>